<gene>
    <name evidence="2" type="ORF">BU23DRAFT_425604</name>
</gene>
<dbReference type="AlphaFoldDB" id="A0A6A5VCM0"/>
<dbReference type="InterPro" id="IPR000210">
    <property type="entry name" value="BTB/POZ_dom"/>
</dbReference>
<dbReference type="PANTHER" id="PTHR47843">
    <property type="entry name" value="BTB DOMAIN-CONTAINING PROTEIN-RELATED"/>
    <property type="match status" value="1"/>
</dbReference>
<sequence length="130" mass="15054">FWVHEKFICQKSAFFRAALNGYWKESEAKVVKLPEDNPEDFNTYLALMHTDVVHHAHCNEDDTQTMSEDLHRLCSLYLLADKLQDYKSMNAIIEVLVSDLNQSRVIPATYTVYMVYRGSPTSSPPWKLPV</sequence>
<dbReference type="Pfam" id="PF00651">
    <property type="entry name" value="BTB"/>
    <property type="match status" value="1"/>
</dbReference>
<accession>A0A6A5VCM0</accession>
<dbReference type="Gene3D" id="3.30.710.10">
    <property type="entry name" value="Potassium Channel Kv1.1, Chain A"/>
    <property type="match status" value="1"/>
</dbReference>
<organism evidence="2 3">
    <name type="scientific">Bimuria novae-zelandiae CBS 107.79</name>
    <dbReference type="NCBI Taxonomy" id="1447943"/>
    <lineage>
        <taxon>Eukaryota</taxon>
        <taxon>Fungi</taxon>
        <taxon>Dikarya</taxon>
        <taxon>Ascomycota</taxon>
        <taxon>Pezizomycotina</taxon>
        <taxon>Dothideomycetes</taxon>
        <taxon>Pleosporomycetidae</taxon>
        <taxon>Pleosporales</taxon>
        <taxon>Massarineae</taxon>
        <taxon>Didymosphaeriaceae</taxon>
        <taxon>Bimuria</taxon>
    </lineage>
</organism>
<feature type="non-terminal residue" evidence="2">
    <location>
        <position position="130"/>
    </location>
</feature>
<dbReference type="PROSITE" id="PS50097">
    <property type="entry name" value="BTB"/>
    <property type="match status" value="1"/>
</dbReference>
<dbReference type="CDD" id="cd18186">
    <property type="entry name" value="BTB_POZ_ZBTB_KLHL-like"/>
    <property type="match status" value="1"/>
</dbReference>
<dbReference type="PANTHER" id="PTHR47843:SF2">
    <property type="entry name" value="BTB DOMAIN-CONTAINING PROTEIN"/>
    <property type="match status" value="1"/>
</dbReference>
<proteinExistence type="predicted"/>
<dbReference type="Proteomes" id="UP000800036">
    <property type="component" value="Unassembled WGS sequence"/>
</dbReference>
<dbReference type="EMBL" id="ML976673">
    <property type="protein sequence ID" value="KAF1974841.1"/>
    <property type="molecule type" value="Genomic_DNA"/>
</dbReference>
<dbReference type="OrthoDB" id="1022638at2759"/>
<reference evidence="2" key="1">
    <citation type="journal article" date="2020" name="Stud. Mycol.">
        <title>101 Dothideomycetes genomes: a test case for predicting lifestyles and emergence of pathogens.</title>
        <authorList>
            <person name="Haridas S."/>
            <person name="Albert R."/>
            <person name="Binder M."/>
            <person name="Bloem J."/>
            <person name="Labutti K."/>
            <person name="Salamov A."/>
            <person name="Andreopoulos B."/>
            <person name="Baker S."/>
            <person name="Barry K."/>
            <person name="Bills G."/>
            <person name="Bluhm B."/>
            <person name="Cannon C."/>
            <person name="Castanera R."/>
            <person name="Culley D."/>
            <person name="Daum C."/>
            <person name="Ezra D."/>
            <person name="Gonzalez J."/>
            <person name="Henrissat B."/>
            <person name="Kuo A."/>
            <person name="Liang C."/>
            <person name="Lipzen A."/>
            <person name="Lutzoni F."/>
            <person name="Magnuson J."/>
            <person name="Mondo S."/>
            <person name="Nolan M."/>
            <person name="Ohm R."/>
            <person name="Pangilinan J."/>
            <person name="Park H.-J."/>
            <person name="Ramirez L."/>
            <person name="Alfaro M."/>
            <person name="Sun H."/>
            <person name="Tritt A."/>
            <person name="Yoshinaga Y."/>
            <person name="Zwiers L.-H."/>
            <person name="Turgeon B."/>
            <person name="Goodwin S."/>
            <person name="Spatafora J."/>
            <person name="Crous P."/>
            <person name="Grigoriev I."/>
        </authorList>
    </citation>
    <scope>NUCLEOTIDE SEQUENCE</scope>
    <source>
        <strain evidence="2">CBS 107.79</strain>
    </source>
</reference>
<feature type="domain" description="BTB" evidence="1">
    <location>
        <begin position="1"/>
        <end position="57"/>
    </location>
</feature>
<evidence type="ECO:0000259" key="1">
    <source>
        <dbReference type="PROSITE" id="PS50097"/>
    </source>
</evidence>
<dbReference type="InterPro" id="IPR011333">
    <property type="entry name" value="SKP1/BTB/POZ_sf"/>
</dbReference>
<keyword evidence="3" id="KW-1185">Reference proteome</keyword>
<protein>
    <recommendedName>
        <fullName evidence="1">BTB domain-containing protein</fullName>
    </recommendedName>
</protein>
<evidence type="ECO:0000313" key="2">
    <source>
        <dbReference type="EMBL" id="KAF1974841.1"/>
    </source>
</evidence>
<evidence type="ECO:0000313" key="3">
    <source>
        <dbReference type="Proteomes" id="UP000800036"/>
    </source>
</evidence>
<dbReference type="SUPFAM" id="SSF54695">
    <property type="entry name" value="POZ domain"/>
    <property type="match status" value="1"/>
</dbReference>
<feature type="non-terminal residue" evidence="2">
    <location>
        <position position="1"/>
    </location>
</feature>
<name>A0A6A5VCM0_9PLEO</name>